<dbReference type="GO" id="GO:0005886">
    <property type="term" value="C:plasma membrane"/>
    <property type="evidence" value="ECO:0007669"/>
    <property type="project" value="UniProtKB-SubCell"/>
</dbReference>
<dbReference type="Proteomes" id="UP000012960">
    <property type="component" value="Unplaced"/>
</dbReference>
<dbReference type="EnsemblPlants" id="Ma02_t02080.1">
    <property type="protein sequence ID" value="Ma02_p02080.1"/>
    <property type="gene ID" value="Ma02_g02080"/>
</dbReference>
<dbReference type="Gramene" id="Ma02_t02080.1">
    <property type="protein sequence ID" value="Ma02_p02080.1"/>
    <property type="gene ID" value="Ma02_g02080"/>
</dbReference>
<evidence type="ECO:0000256" key="7">
    <source>
        <dbReference type="ARBA" id="ARBA00023136"/>
    </source>
</evidence>
<dbReference type="NCBIfam" id="TIGR01569">
    <property type="entry name" value="A_tha_TIGR01569"/>
    <property type="match status" value="1"/>
</dbReference>
<dbReference type="PANTHER" id="PTHR36488:SF8">
    <property type="entry name" value="CASP-LIKE PROTEIN 1U1"/>
    <property type="match status" value="1"/>
</dbReference>
<evidence type="ECO:0000256" key="2">
    <source>
        <dbReference type="ARBA" id="ARBA00007651"/>
    </source>
</evidence>
<dbReference type="PANTHER" id="PTHR36488">
    <property type="entry name" value="CASP-LIKE PROTEIN 1U1"/>
    <property type="match status" value="1"/>
</dbReference>
<dbReference type="InterPro" id="IPR006459">
    <property type="entry name" value="CASP/CASPL"/>
</dbReference>
<keyword evidence="4 8" id="KW-1003">Cell membrane</keyword>
<dbReference type="Pfam" id="PF04535">
    <property type="entry name" value="CASP_dom"/>
    <property type="match status" value="1"/>
</dbReference>
<keyword evidence="5 8" id="KW-0812">Transmembrane</keyword>
<reference evidence="11" key="2">
    <citation type="submission" date="2021-05" db="UniProtKB">
        <authorList>
            <consortium name="EnsemblPlants"/>
        </authorList>
    </citation>
    <scope>IDENTIFICATION</scope>
    <source>
        <strain evidence="11">subsp. malaccensis</strain>
    </source>
</reference>
<gene>
    <name evidence="10" type="ORF">GSMUA_57380.1</name>
</gene>
<evidence type="ECO:0000256" key="3">
    <source>
        <dbReference type="ARBA" id="ARBA00011489"/>
    </source>
</evidence>
<dbReference type="OrthoDB" id="770760at2759"/>
<dbReference type="InterPro" id="IPR006702">
    <property type="entry name" value="CASP_dom"/>
</dbReference>
<feature type="transmembrane region" description="Helical" evidence="8">
    <location>
        <begin position="25"/>
        <end position="45"/>
    </location>
</feature>
<dbReference type="EMBL" id="HG996467">
    <property type="protein sequence ID" value="CAG1860844.1"/>
    <property type="molecule type" value="Genomic_DNA"/>
</dbReference>
<evidence type="ECO:0000256" key="8">
    <source>
        <dbReference type="RuleBase" id="RU361233"/>
    </source>
</evidence>
<evidence type="ECO:0000256" key="5">
    <source>
        <dbReference type="ARBA" id="ARBA00022692"/>
    </source>
</evidence>
<keyword evidence="7 8" id="KW-0472">Membrane</keyword>
<dbReference type="InParanoid" id="A0A804HYC9"/>
<feature type="transmembrane region" description="Helical" evidence="8">
    <location>
        <begin position="146"/>
        <end position="168"/>
    </location>
</feature>
<evidence type="ECO:0000313" key="10">
    <source>
        <dbReference type="EMBL" id="CAG1860844.1"/>
    </source>
</evidence>
<evidence type="ECO:0000313" key="11">
    <source>
        <dbReference type="EnsemblPlants" id="Ma02_p02080.1"/>
    </source>
</evidence>
<protein>
    <recommendedName>
        <fullName evidence="8">CASP-like protein</fullName>
    </recommendedName>
</protein>
<feature type="transmembrane region" description="Helical" evidence="8">
    <location>
        <begin position="99"/>
        <end position="120"/>
    </location>
</feature>
<evidence type="ECO:0000256" key="6">
    <source>
        <dbReference type="ARBA" id="ARBA00022989"/>
    </source>
</evidence>
<feature type="domain" description="Casparian strip membrane protein" evidence="9">
    <location>
        <begin position="22"/>
        <end position="157"/>
    </location>
</feature>
<evidence type="ECO:0000256" key="1">
    <source>
        <dbReference type="ARBA" id="ARBA00004651"/>
    </source>
</evidence>
<dbReference type="OMA" id="ADIGWSM"/>
<evidence type="ECO:0000313" key="12">
    <source>
        <dbReference type="Proteomes" id="UP000012960"/>
    </source>
</evidence>
<keyword evidence="12" id="KW-1185">Reference proteome</keyword>
<dbReference type="AlphaFoldDB" id="A0A804HYC9"/>
<name>A0A804HYC9_MUSAM</name>
<proteinExistence type="inferred from homology"/>
<sequence>MEMEAVKRSQEGAGRGRSRYIKLQVCSRVTAGLAALAAATLMGFNKQTSVVAGFAIEASYRFSPAFKFFVVGNAIACGYSVVSLPFVSNLVEGCTLNLFDLMNLGLLMAAAAAASAVGYVGKHGNDEIGWAKVCPYYERFCGRTEIALGCSYVAFLLFLFVCALFSVYKSRQVNSE</sequence>
<comment type="subcellular location">
    <subcellularLocation>
        <location evidence="1 8">Cell membrane</location>
        <topology evidence="1 8">Multi-pass membrane protein</topology>
    </subcellularLocation>
</comment>
<accession>A0A804HYC9</accession>
<organism evidence="11 12">
    <name type="scientific">Musa acuminata subsp. malaccensis</name>
    <name type="common">Wild banana</name>
    <name type="synonym">Musa malaccensis</name>
    <dbReference type="NCBI Taxonomy" id="214687"/>
    <lineage>
        <taxon>Eukaryota</taxon>
        <taxon>Viridiplantae</taxon>
        <taxon>Streptophyta</taxon>
        <taxon>Embryophyta</taxon>
        <taxon>Tracheophyta</taxon>
        <taxon>Spermatophyta</taxon>
        <taxon>Magnoliopsida</taxon>
        <taxon>Liliopsida</taxon>
        <taxon>Zingiberales</taxon>
        <taxon>Musaceae</taxon>
        <taxon>Musa</taxon>
    </lineage>
</organism>
<evidence type="ECO:0000259" key="9">
    <source>
        <dbReference type="Pfam" id="PF04535"/>
    </source>
</evidence>
<feature type="transmembrane region" description="Helical" evidence="8">
    <location>
        <begin position="65"/>
        <end position="87"/>
    </location>
</feature>
<comment type="similarity">
    <text evidence="2 8">Belongs to the Casparian strip membrane proteins (CASP) family.</text>
</comment>
<evidence type="ECO:0000256" key="4">
    <source>
        <dbReference type="ARBA" id="ARBA00022475"/>
    </source>
</evidence>
<dbReference type="InterPro" id="IPR044173">
    <property type="entry name" value="CASPL"/>
</dbReference>
<comment type="subunit">
    <text evidence="3 8">Homodimer and heterodimers.</text>
</comment>
<reference evidence="10" key="1">
    <citation type="submission" date="2021-03" db="EMBL/GenBank/DDBJ databases">
        <authorList>
            <consortium name="Genoscope - CEA"/>
            <person name="William W."/>
        </authorList>
    </citation>
    <scope>NUCLEOTIDE SEQUENCE</scope>
    <source>
        <strain evidence="10">Doubled-haploid Pahang</strain>
    </source>
</reference>
<keyword evidence="6 8" id="KW-1133">Transmembrane helix</keyword>